<sequence>MNGLRLKSLLVLGLSFIHHAGLAQETPPSLTNRLSIAYSGETITHYGVNLAYQRYFPAAQTRRSRLFYGLNLTGYRHQKNYIGILALPELGYTYVAPTGLRAGLSVQAGYMRRFYDGETFSVDDQGRVRERPWAGNNAVAYGFSLLAGWDVGHRPHRRTGLFVQPKLLWEYPYNTRALIHPFVDVGLSRLF</sequence>
<protein>
    <recommendedName>
        <fullName evidence="4">DUF3575 domain-containing protein</fullName>
    </recommendedName>
</protein>
<reference evidence="2 3" key="1">
    <citation type="submission" date="2019-01" db="EMBL/GenBank/DDBJ databases">
        <title>Spirosoma flava sp. nov., a propanil-degrading bacterium isolated from herbicide-contaminated soil.</title>
        <authorList>
            <person name="Zhang L."/>
            <person name="Jiang J.-D."/>
        </authorList>
    </citation>
    <scope>NUCLEOTIDE SEQUENCE [LARGE SCALE GENOMIC DNA]</scope>
    <source>
        <strain evidence="2 3">TY50</strain>
    </source>
</reference>
<keyword evidence="1" id="KW-0732">Signal</keyword>
<gene>
    <name evidence="2" type="ORF">EQG79_28735</name>
</gene>
<evidence type="ECO:0008006" key="4">
    <source>
        <dbReference type="Google" id="ProtNLM"/>
    </source>
</evidence>
<accession>A0A4Q2UBX9</accession>
<name>A0A4Q2UBX9_9BACT</name>
<proteinExistence type="predicted"/>
<feature type="signal peptide" evidence="1">
    <location>
        <begin position="1"/>
        <end position="23"/>
    </location>
</feature>
<evidence type="ECO:0000256" key="1">
    <source>
        <dbReference type="SAM" id="SignalP"/>
    </source>
</evidence>
<evidence type="ECO:0000313" key="3">
    <source>
        <dbReference type="Proteomes" id="UP000290407"/>
    </source>
</evidence>
<keyword evidence="3" id="KW-1185">Reference proteome</keyword>
<dbReference type="Proteomes" id="UP000290407">
    <property type="component" value="Unassembled WGS sequence"/>
</dbReference>
<evidence type="ECO:0000313" key="2">
    <source>
        <dbReference type="EMBL" id="RYC66583.1"/>
    </source>
</evidence>
<dbReference type="RefSeq" id="WP_129606384.1">
    <property type="nucleotide sequence ID" value="NZ_SBLB01000013.1"/>
</dbReference>
<organism evidence="2 3">
    <name type="scientific">Spirosoma sordidisoli</name>
    <dbReference type="NCBI Taxonomy" id="2502893"/>
    <lineage>
        <taxon>Bacteria</taxon>
        <taxon>Pseudomonadati</taxon>
        <taxon>Bacteroidota</taxon>
        <taxon>Cytophagia</taxon>
        <taxon>Cytophagales</taxon>
        <taxon>Cytophagaceae</taxon>
        <taxon>Spirosoma</taxon>
    </lineage>
</organism>
<comment type="caution">
    <text evidence="2">The sequence shown here is derived from an EMBL/GenBank/DDBJ whole genome shotgun (WGS) entry which is preliminary data.</text>
</comment>
<dbReference type="AlphaFoldDB" id="A0A4Q2UBX9"/>
<feature type="chain" id="PRO_5020955269" description="DUF3575 domain-containing protein" evidence="1">
    <location>
        <begin position="24"/>
        <end position="191"/>
    </location>
</feature>
<dbReference type="EMBL" id="SBLB01000013">
    <property type="protein sequence ID" value="RYC66583.1"/>
    <property type="molecule type" value="Genomic_DNA"/>
</dbReference>